<dbReference type="Gene3D" id="3.40.50.720">
    <property type="entry name" value="NAD(P)-binding Rossmann-like Domain"/>
    <property type="match status" value="1"/>
</dbReference>
<dbReference type="Gene3D" id="3.90.180.10">
    <property type="entry name" value="Medium-chain alcohol dehydrogenases, catalytic domain"/>
    <property type="match status" value="1"/>
</dbReference>
<feature type="domain" description="Enoyl reductase (ER)" evidence="4">
    <location>
        <begin position="8"/>
        <end position="330"/>
    </location>
</feature>
<accession>A0A285U1G3</accession>
<keyword evidence="1" id="KW-0479">Metal-binding</keyword>
<protein>
    <submittedName>
        <fullName evidence="5">L-iditol 2-dehydrogenase</fullName>
    </submittedName>
</protein>
<dbReference type="GO" id="GO:0016491">
    <property type="term" value="F:oxidoreductase activity"/>
    <property type="evidence" value="ECO:0007669"/>
    <property type="project" value="UniProtKB-KW"/>
</dbReference>
<evidence type="ECO:0000259" key="4">
    <source>
        <dbReference type="SMART" id="SM00829"/>
    </source>
</evidence>
<evidence type="ECO:0000256" key="1">
    <source>
        <dbReference type="ARBA" id="ARBA00022723"/>
    </source>
</evidence>
<evidence type="ECO:0000256" key="2">
    <source>
        <dbReference type="ARBA" id="ARBA00022833"/>
    </source>
</evidence>
<evidence type="ECO:0000313" key="5">
    <source>
        <dbReference type="EMBL" id="SOC35764.1"/>
    </source>
</evidence>
<keyword evidence="3" id="KW-0560">Oxidoreductase</keyword>
<gene>
    <name evidence="5" type="ORF">SAMN05892877_102100</name>
</gene>
<dbReference type="PANTHER" id="PTHR43401:SF2">
    <property type="entry name" value="L-THREONINE 3-DEHYDROGENASE"/>
    <property type="match status" value="1"/>
</dbReference>
<keyword evidence="6" id="KW-1185">Reference proteome</keyword>
<dbReference type="InterPro" id="IPR013149">
    <property type="entry name" value="ADH-like_C"/>
</dbReference>
<sequence length="332" mass="34877">MQALVYLGKENMEYRELDDPRPGPGEAVVRVAACGICGSDMHGYHGYDPRRIPPMIMGHEFAGVVETGPMTGKRVTVNPLLTCGRCNACISGAPQLCEEQRNIGLPPHAGAFADKVVVREANLVPIPDEMDFVTAALSEPVAVAYHAVRIATRLSDRPLSARRIAVLGGGAIGLATALVALSQGARQVFLGETNANRRATARSANGDIVAYEPGGADEPAIASVDLVFDAVGAQATREAAFRMTRRGGTIVHLGLLPGGDGVDVRRLTLAEIAFVGSYCYSTIDFRETVALLASGGLGPLNWVETRKMSDGAAAFAALDRGLADAAKLVLVN</sequence>
<dbReference type="SUPFAM" id="SSF51735">
    <property type="entry name" value="NAD(P)-binding Rossmann-fold domains"/>
    <property type="match status" value="1"/>
</dbReference>
<dbReference type="InterPro" id="IPR036291">
    <property type="entry name" value="NAD(P)-bd_dom_sf"/>
</dbReference>
<reference evidence="5 6" key="1">
    <citation type="submission" date="2017-08" db="EMBL/GenBank/DDBJ databases">
        <authorList>
            <person name="de Groot N.N."/>
        </authorList>
    </citation>
    <scope>NUCLEOTIDE SEQUENCE [LARGE SCALE GENOMIC DNA]</scope>
    <source>
        <strain evidence="5 6">JC85</strain>
    </source>
</reference>
<dbReference type="Proteomes" id="UP000219167">
    <property type="component" value="Unassembled WGS sequence"/>
</dbReference>
<dbReference type="InterPro" id="IPR013154">
    <property type="entry name" value="ADH-like_N"/>
</dbReference>
<dbReference type="OrthoDB" id="9809185at2"/>
<dbReference type="PANTHER" id="PTHR43401">
    <property type="entry name" value="L-THREONINE 3-DEHYDROGENASE"/>
    <property type="match status" value="1"/>
</dbReference>
<dbReference type="InterPro" id="IPR050129">
    <property type="entry name" value="Zn_alcohol_dh"/>
</dbReference>
<evidence type="ECO:0000313" key="6">
    <source>
        <dbReference type="Proteomes" id="UP000219167"/>
    </source>
</evidence>
<dbReference type="AlphaFoldDB" id="A0A285U1G3"/>
<evidence type="ECO:0000256" key="3">
    <source>
        <dbReference type="ARBA" id="ARBA00023002"/>
    </source>
</evidence>
<dbReference type="Pfam" id="PF08240">
    <property type="entry name" value="ADH_N"/>
    <property type="match status" value="1"/>
</dbReference>
<dbReference type="InterPro" id="IPR020843">
    <property type="entry name" value="ER"/>
</dbReference>
<dbReference type="Pfam" id="PF00107">
    <property type="entry name" value="ADH_zinc_N"/>
    <property type="match status" value="1"/>
</dbReference>
<dbReference type="SMART" id="SM00829">
    <property type="entry name" value="PKS_ER"/>
    <property type="match status" value="1"/>
</dbReference>
<dbReference type="SUPFAM" id="SSF50129">
    <property type="entry name" value="GroES-like"/>
    <property type="match status" value="1"/>
</dbReference>
<dbReference type="EMBL" id="OBQD01000002">
    <property type="protein sequence ID" value="SOC35764.1"/>
    <property type="molecule type" value="Genomic_DNA"/>
</dbReference>
<dbReference type="InterPro" id="IPR011032">
    <property type="entry name" value="GroES-like_sf"/>
</dbReference>
<keyword evidence="2" id="KW-0862">Zinc</keyword>
<dbReference type="GO" id="GO:0046872">
    <property type="term" value="F:metal ion binding"/>
    <property type="evidence" value="ECO:0007669"/>
    <property type="project" value="UniProtKB-KW"/>
</dbReference>
<proteinExistence type="predicted"/>
<name>A0A285U1G3_9HYPH</name>
<organism evidence="5 6">
    <name type="scientific">Rhizobium subbaraonis</name>
    <dbReference type="NCBI Taxonomy" id="908946"/>
    <lineage>
        <taxon>Bacteria</taxon>
        <taxon>Pseudomonadati</taxon>
        <taxon>Pseudomonadota</taxon>
        <taxon>Alphaproteobacteria</taxon>
        <taxon>Hyphomicrobiales</taxon>
        <taxon>Rhizobiaceae</taxon>
        <taxon>Rhizobium/Agrobacterium group</taxon>
        <taxon>Rhizobium</taxon>
    </lineage>
</organism>